<evidence type="ECO:0000313" key="3">
    <source>
        <dbReference type="Proteomes" id="UP000298416"/>
    </source>
</evidence>
<comment type="caution">
    <text evidence="2">The sequence shown here is derived from an EMBL/GenBank/DDBJ whole genome shotgun (WGS) entry which is preliminary data.</text>
</comment>
<gene>
    <name evidence="2" type="ORF">SASPL_130775</name>
</gene>
<keyword evidence="3" id="KW-1185">Reference proteome</keyword>
<proteinExistence type="predicted"/>
<protein>
    <submittedName>
        <fullName evidence="2">Uncharacterized protein</fullName>
    </submittedName>
</protein>
<dbReference type="Proteomes" id="UP000298416">
    <property type="component" value="Unassembled WGS sequence"/>
</dbReference>
<evidence type="ECO:0000256" key="1">
    <source>
        <dbReference type="SAM" id="SignalP"/>
    </source>
</evidence>
<reference evidence="2" key="2">
    <citation type="submission" date="2020-08" db="EMBL/GenBank/DDBJ databases">
        <title>Plant Genome Project.</title>
        <authorList>
            <person name="Zhang R.-G."/>
        </authorList>
    </citation>
    <scope>NUCLEOTIDE SEQUENCE</scope>
    <source>
        <strain evidence="2">Huo1</strain>
        <tissue evidence="2">Leaf</tissue>
    </source>
</reference>
<dbReference type="EMBL" id="PNBA02000011">
    <property type="protein sequence ID" value="KAG6407777.1"/>
    <property type="molecule type" value="Genomic_DNA"/>
</dbReference>
<feature type="chain" id="PRO_5036454294" evidence="1">
    <location>
        <begin position="23"/>
        <end position="142"/>
    </location>
</feature>
<evidence type="ECO:0000313" key="2">
    <source>
        <dbReference type="EMBL" id="KAG6407777.1"/>
    </source>
</evidence>
<organism evidence="2">
    <name type="scientific">Salvia splendens</name>
    <name type="common">Scarlet sage</name>
    <dbReference type="NCBI Taxonomy" id="180675"/>
    <lineage>
        <taxon>Eukaryota</taxon>
        <taxon>Viridiplantae</taxon>
        <taxon>Streptophyta</taxon>
        <taxon>Embryophyta</taxon>
        <taxon>Tracheophyta</taxon>
        <taxon>Spermatophyta</taxon>
        <taxon>Magnoliopsida</taxon>
        <taxon>eudicotyledons</taxon>
        <taxon>Gunneridae</taxon>
        <taxon>Pentapetalae</taxon>
        <taxon>asterids</taxon>
        <taxon>lamiids</taxon>
        <taxon>Lamiales</taxon>
        <taxon>Lamiaceae</taxon>
        <taxon>Nepetoideae</taxon>
        <taxon>Mentheae</taxon>
        <taxon>Salviinae</taxon>
        <taxon>Salvia</taxon>
        <taxon>Salvia subgen. Calosphace</taxon>
        <taxon>core Calosphace</taxon>
    </lineage>
</organism>
<sequence>MMQLTAASVGLLSLVLPPSAEADTGNAIMDIFGELGRKLGLIKPKDEGKEEKPKDESEGKSKIAFGVVNDAIEAADGDWVRFEEIGTGEYRRLALLGDFEDDAVRRVGDVGVAGVIGGDGGGEEIVERGEEELAEAAEVVAG</sequence>
<feature type="signal peptide" evidence="1">
    <location>
        <begin position="1"/>
        <end position="22"/>
    </location>
</feature>
<reference evidence="2" key="1">
    <citation type="submission" date="2018-01" db="EMBL/GenBank/DDBJ databases">
        <authorList>
            <person name="Mao J.F."/>
        </authorList>
    </citation>
    <scope>NUCLEOTIDE SEQUENCE</scope>
    <source>
        <strain evidence="2">Huo1</strain>
        <tissue evidence="2">Leaf</tissue>
    </source>
</reference>
<name>A0A8X8ZJR2_SALSN</name>
<dbReference type="AlphaFoldDB" id="A0A8X8ZJR2"/>
<accession>A0A8X8ZJR2</accession>
<keyword evidence="1" id="KW-0732">Signal</keyword>